<accession>A0ABT7QMR0</accession>
<keyword evidence="1" id="KW-0732">Signal</keyword>
<dbReference type="PROSITE" id="PS51318">
    <property type="entry name" value="TAT"/>
    <property type="match status" value="1"/>
</dbReference>
<comment type="caution">
    <text evidence="2">The sequence shown here is derived from an EMBL/GenBank/DDBJ whole genome shotgun (WGS) entry which is preliminary data.</text>
</comment>
<proteinExistence type="predicted"/>
<dbReference type="NCBIfam" id="TIGR02811">
    <property type="entry name" value="formate_TAT"/>
    <property type="match status" value="1"/>
</dbReference>
<dbReference type="InterPro" id="IPR014177">
    <property type="entry name" value="Formate_DH_TAT-contain"/>
</dbReference>
<organism evidence="2 3">
    <name type="scientific">Candidatus Doriopsillibacter californiensis</name>
    <dbReference type="NCBI Taxonomy" id="2970740"/>
    <lineage>
        <taxon>Bacteria</taxon>
        <taxon>Pseudomonadati</taxon>
        <taxon>Pseudomonadota</taxon>
        <taxon>Gammaproteobacteria</taxon>
        <taxon>Candidatus Tethybacterales</taxon>
        <taxon>Candidatus Persebacteraceae</taxon>
        <taxon>Candidatus Doriopsillibacter</taxon>
    </lineage>
</organism>
<keyword evidence="3" id="KW-1185">Reference proteome</keyword>
<reference evidence="2" key="2">
    <citation type="journal article" date="2023" name="Microbiome">
        <title>Synthase-selected sorting approach identifies a beta-lactone synthase in a nudibranch symbiotic bacterium.</title>
        <authorList>
            <person name="Dzunkova M."/>
            <person name="La Clair J.J."/>
            <person name="Tyml T."/>
            <person name="Doud D."/>
            <person name="Schulz F."/>
            <person name="Piquer-Esteban S."/>
            <person name="Porcel Sanchis D."/>
            <person name="Osborn A."/>
            <person name="Robinson D."/>
            <person name="Louie K.B."/>
            <person name="Bowen B.P."/>
            <person name="Bowers R.M."/>
            <person name="Lee J."/>
            <person name="Arnau V."/>
            <person name="Diaz-Villanueva W."/>
            <person name="Stepanauskas R."/>
            <person name="Gosliner T."/>
            <person name="Date S.V."/>
            <person name="Northen T.R."/>
            <person name="Cheng J.F."/>
            <person name="Burkart M.D."/>
            <person name="Woyke T."/>
        </authorList>
    </citation>
    <scope>NUCLEOTIDE SEQUENCE</scope>
    <source>
        <strain evidence="2">Df01</strain>
    </source>
</reference>
<evidence type="ECO:0000313" key="3">
    <source>
        <dbReference type="Proteomes" id="UP001168167"/>
    </source>
</evidence>
<dbReference type="EMBL" id="JANQAO010000003">
    <property type="protein sequence ID" value="MDM5147986.1"/>
    <property type="molecule type" value="Genomic_DNA"/>
</dbReference>
<sequence>MKKNIRQTSETDKEAISRRGFLKAALLSGGAASVVSGEAVAAGRLSTLPEAKKHQGYRETEHIRRYYDSARRV</sequence>
<evidence type="ECO:0000256" key="1">
    <source>
        <dbReference type="ARBA" id="ARBA00022729"/>
    </source>
</evidence>
<reference evidence="2" key="1">
    <citation type="submission" date="2022-08" db="EMBL/GenBank/DDBJ databases">
        <authorList>
            <person name="Dzunkova M."/>
            <person name="La Clair J."/>
            <person name="Tyml T."/>
            <person name="Doud D."/>
            <person name="Schulz F."/>
            <person name="Piquer S."/>
            <person name="Porcel Sanchis D."/>
            <person name="Osborn A."/>
            <person name="Robinson D."/>
            <person name="Louie K.B."/>
            <person name="Bowen B.P."/>
            <person name="Bowers R."/>
            <person name="Lee J."/>
            <person name="Arnau Llombart V."/>
            <person name="Diaz Villanueva W."/>
            <person name="Gosliner T."/>
            <person name="Northen T."/>
            <person name="Cheng J.-F."/>
            <person name="Burkart M.D."/>
            <person name="Woyke T."/>
        </authorList>
    </citation>
    <scope>NUCLEOTIDE SEQUENCE</scope>
    <source>
        <strain evidence="2">Df01</strain>
    </source>
</reference>
<name>A0ABT7QMR0_9GAMM</name>
<protein>
    <submittedName>
        <fullName evidence="2">Twin-arginine translocation signal domain-containing protein</fullName>
    </submittedName>
</protein>
<evidence type="ECO:0000313" key="2">
    <source>
        <dbReference type="EMBL" id="MDM5147986.1"/>
    </source>
</evidence>
<dbReference type="PIRSF" id="PIRSF036704">
    <property type="entry name" value="UCP036704"/>
    <property type="match status" value="1"/>
</dbReference>
<gene>
    <name evidence="2" type="ORF">NQX30_06345</name>
</gene>
<dbReference type="InterPro" id="IPR006311">
    <property type="entry name" value="TAT_signal"/>
</dbReference>
<dbReference type="InterPro" id="IPR019546">
    <property type="entry name" value="TAT_signal_bac_arc"/>
</dbReference>
<dbReference type="NCBIfam" id="TIGR01409">
    <property type="entry name" value="TAT_signal_seq"/>
    <property type="match status" value="1"/>
</dbReference>
<dbReference type="Proteomes" id="UP001168167">
    <property type="component" value="Unassembled WGS sequence"/>
</dbReference>